<dbReference type="Proteomes" id="UP000541185">
    <property type="component" value="Unassembled WGS sequence"/>
</dbReference>
<sequence length="247" mass="27678">MKVPLRMLTAVLFLACANSQGAELYACRDGGGRPSYQQLPCSELQQDAAPPVAPVAAKPAAAVPSQALTRRKREVLDLTVMLQRCRSDQPGFAERSEAVLVAWKKRYAQTLAEQRSQLASQLREAKRITISPQFCTDDLLRKMEPLTVMPDTRLDSVEKTWGLFLAALKAGDRLTAEHCLTGKAEARWKQRAEQLSDEDLRRYAEGIRGFKVRWGDDYMKEALAADDSHVAGVVFENLNEEWRISDL</sequence>
<dbReference type="Pfam" id="PF13511">
    <property type="entry name" value="DUF4124"/>
    <property type="match status" value="1"/>
</dbReference>
<dbReference type="AlphaFoldDB" id="A0A848GVT2"/>
<gene>
    <name evidence="3" type="ORF">HHL11_01750</name>
</gene>
<evidence type="ECO:0000256" key="1">
    <source>
        <dbReference type="SAM" id="SignalP"/>
    </source>
</evidence>
<evidence type="ECO:0000259" key="2">
    <source>
        <dbReference type="Pfam" id="PF13511"/>
    </source>
</evidence>
<dbReference type="EMBL" id="JABBFX010000001">
    <property type="protein sequence ID" value="NML42454.1"/>
    <property type="molecule type" value="Genomic_DNA"/>
</dbReference>
<keyword evidence="4" id="KW-1185">Reference proteome</keyword>
<feature type="chain" id="PRO_5032861464" evidence="1">
    <location>
        <begin position="23"/>
        <end position="247"/>
    </location>
</feature>
<accession>A0A848GVT2</accession>
<keyword evidence="1" id="KW-0732">Signal</keyword>
<evidence type="ECO:0000313" key="4">
    <source>
        <dbReference type="Proteomes" id="UP000541185"/>
    </source>
</evidence>
<evidence type="ECO:0000313" key="3">
    <source>
        <dbReference type="EMBL" id="NML42454.1"/>
    </source>
</evidence>
<protein>
    <submittedName>
        <fullName evidence="3">DUF4124 domain-containing protein</fullName>
    </submittedName>
</protein>
<reference evidence="3 4" key="1">
    <citation type="submission" date="2020-04" db="EMBL/GenBank/DDBJ databases">
        <title>Ramlibacter sp. G-1-2-2 isolated from soil.</title>
        <authorList>
            <person name="Dahal R.H."/>
        </authorList>
    </citation>
    <scope>NUCLEOTIDE SEQUENCE [LARGE SCALE GENOMIC DNA]</scope>
    <source>
        <strain evidence="3 4">G-1-2-2</strain>
    </source>
</reference>
<dbReference type="InterPro" id="IPR025392">
    <property type="entry name" value="DUF4124"/>
</dbReference>
<name>A0A848GVT2_9BURK</name>
<feature type="domain" description="DUF4124" evidence="2">
    <location>
        <begin position="12"/>
        <end position="64"/>
    </location>
</feature>
<comment type="caution">
    <text evidence="3">The sequence shown here is derived from an EMBL/GenBank/DDBJ whole genome shotgun (WGS) entry which is preliminary data.</text>
</comment>
<proteinExistence type="predicted"/>
<feature type="signal peptide" evidence="1">
    <location>
        <begin position="1"/>
        <end position="22"/>
    </location>
</feature>
<organism evidence="3 4">
    <name type="scientific">Ramlibacter agri</name>
    <dbReference type="NCBI Taxonomy" id="2728837"/>
    <lineage>
        <taxon>Bacteria</taxon>
        <taxon>Pseudomonadati</taxon>
        <taxon>Pseudomonadota</taxon>
        <taxon>Betaproteobacteria</taxon>
        <taxon>Burkholderiales</taxon>
        <taxon>Comamonadaceae</taxon>
        <taxon>Ramlibacter</taxon>
    </lineage>
</organism>